<dbReference type="InterPro" id="IPR050921">
    <property type="entry name" value="T4SS_GSP_E_ATPase"/>
</dbReference>
<reference evidence="5 6" key="1">
    <citation type="submission" date="2016-06" db="EMBL/GenBank/DDBJ databases">
        <title>Gene turnover analysis identifies the evolutionary adaptation of the extremophile Acidithiobacillus caldus.</title>
        <authorList>
            <person name="Zhang X."/>
        </authorList>
    </citation>
    <scope>NUCLEOTIDE SEQUENCE [LARGE SCALE GENOMIC DNA]</scope>
    <source>
        <strain evidence="3 5">DX</strain>
        <strain evidence="4 6">S1</strain>
    </source>
</reference>
<protein>
    <submittedName>
        <fullName evidence="4">Type IV pili twitching motility protein PilT</fullName>
    </submittedName>
</protein>
<dbReference type="Proteomes" id="UP000175616">
    <property type="component" value="Unassembled WGS sequence"/>
</dbReference>
<evidence type="ECO:0000313" key="6">
    <source>
        <dbReference type="Proteomes" id="UP000175707"/>
    </source>
</evidence>
<dbReference type="GO" id="GO:0016887">
    <property type="term" value="F:ATP hydrolysis activity"/>
    <property type="evidence" value="ECO:0007669"/>
    <property type="project" value="InterPro"/>
</dbReference>
<gene>
    <name evidence="3" type="ORF">BAE27_15860</name>
    <name evidence="4" type="ORF">BAE30_15130</name>
</gene>
<sequence length="376" mass="41805">MAALEQLLQLMVQKNASDLYLTVGAPPTLKIDGRAVPIGQEALRPGQTLALAKEILGLERLQEFQQEKEVNMAISASGIGRFRVNGFFQRGELGFVLRAIKTDIPTLEQLKMPDVLKSLAMSARGLVLFVGATGSGKSTSLASMIQYRNQNSPGHILTIEDPIEFLHKNYQSIVNQREVGIDTLSYENALENALREAPDVILIGEIRSRDTMDHAIAYAETGHLCLSTLHANNANQAIERIINFFPEDRKRQVLMDLSLNLRAVISQRLLPLKDRPGRMAAMEILINTPAIADLIYKGEVGLLKDAMARTNDVGMQTFDQSLLKLYMDGLIHYEDALRGADSQNDLRLAIKMECLRRGLEDPGAQSDGERQWRIQS</sequence>
<evidence type="ECO:0000313" key="4">
    <source>
        <dbReference type="EMBL" id="OFC42567.1"/>
    </source>
</evidence>
<evidence type="ECO:0000313" key="3">
    <source>
        <dbReference type="EMBL" id="OFC27812.1"/>
    </source>
</evidence>
<dbReference type="PANTHER" id="PTHR30486">
    <property type="entry name" value="TWITCHING MOTILITY PROTEIN PILT"/>
    <property type="match status" value="1"/>
</dbReference>
<name>A0A1E7YS40_9PROT</name>
<comment type="similarity">
    <text evidence="1">Belongs to the GSP E family.</text>
</comment>
<dbReference type="Gene3D" id="3.40.50.300">
    <property type="entry name" value="P-loop containing nucleotide triphosphate hydrolases"/>
    <property type="match status" value="1"/>
</dbReference>
<dbReference type="AlphaFoldDB" id="A0A1E7YS40"/>
<evidence type="ECO:0000313" key="5">
    <source>
        <dbReference type="Proteomes" id="UP000175616"/>
    </source>
</evidence>
<dbReference type="PANTHER" id="PTHR30486:SF12">
    <property type="entry name" value="TYPE IV PILUS ATPASE PILU"/>
    <property type="match status" value="1"/>
</dbReference>
<dbReference type="InterPro" id="IPR006321">
    <property type="entry name" value="PilT/PilU"/>
</dbReference>
<accession>A0A1E7YS40</accession>
<dbReference type="Gene3D" id="3.30.450.90">
    <property type="match status" value="1"/>
</dbReference>
<dbReference type="CDD" id="cd01131">
    <property type="entry name" value="PilT"/>
    <property type="match status" value="1"/>
</dbReference>
<comment type="caution">
    <text evidence="4">The sequence shown here is derived from an EMBL/GenBank/DDBJ whole genome shotgun (WGS) entry which is preliminary data.</text>
</comment>
<dbReference type="SUPFAM" id="SSF52540">
    <property type="entry name" value="P-loop containing nucleoside triphosphate hydrolases"/>
    <property type="match status" value="1"/>
</dbReference>
<dbReference type="GO" id="GO:0005524">
    <property type="term" value="F:ATP binding"/>
    <property type="evidence" value="ECO:0007669"/>
    <property type="project" value="InterPro"/>
</dbReference>
<dbReference type="OMA" id="ENSYGHI"/>
<dbReference type="Pfam" id="PF00437">
    <property type="entry name" value="T2SSE"/>
    <property type="match status" value="1"/>
</dbReference>
<dbReference type="InterPro" id="IPR027417">
    <property type="entry name" value="P-loop_NTPase"/>
</dbReference>
<evidence type="ECO:0000259" key="2">
    <source>
        <dbReference type="Pfam" id="PF00437"/>
    </source>
</evidence>
<organism evidence="4 6">
    <name type="scientific">Acidithiobacillus caldus</name>
    <dbReference type="NCBI Taxonomy" id="33059"/>
    <lineage>
        <taxon>Bacteria</taxon>
        <taxon>Pseudomonadati</taxon>
        <taxon>Pseudomonadota</taxon>
        <taxon>Acidithiobacillia</taxon>
        <taxon>Acidithiobacillales</taxon>
        <taxon>Acidithiobacillaceae</taxon>
        <taxon>Acidithiobacillus</taxon>
    </lineage>
</organism>
<dbReference type="EMBL" id="LZYH01001018">
    <property type="protein sequence ID" value="OFC42567.1"/>
    <property type="molecule type" value="Genomic_DNA"/>
</dbReference>
<dbReference type="NCBIfam" id="TIGR01420">
    <property type="entry name" value="pilT_fam"/>
    <property type="match status" value="1"/>
</dbReference>
<dbReference type="EMBL" id="LZYE01000390">
    <property type="protein sequence ID" value="OFC27812.1"/>
    <property type="molecule type" value="Genomic_DNA"/>
</dbReference>
<feature type="domain" description="Bacterial type II secretion system protein E" evidence="2">
    <location>
        <begin position="66"/>
        <end position="271"/>
    </location>
</feature>
<proteinExistence type="inferred from homology"/>
<dbReference type="InterPro" id="IPR001482">
    <property type="entry name" value="T2SS/T4SS_dom"/>
</dbReference>
<evidence type="ECO:0000256" key="1">
    <source>
        <dbReference type="ARBA" id="ARBA00006611"/>
    </source>
</evidence>
<dbReference type="RefSeq" id="WP_014003509.1">
    <property type="nucleotide sequence ID" value="NZ_CP026328.2"/>
</dbReference>
<dbReference type="GeneID" id="92932514"/>
<dbReference type="Proteomes" id="UP000175707">
    <property type="component" value="Unassembled WGS sequence"/>
</dbReference>